<name>A0A250WVR6_9CHLO</name>
<feature type="transmembrane region" description="Helical" evidence="7">
    <location>
        <begin position="21"/>
        <end position="40"/>
    </location>
</feature>
<dbReference type="GO" id="GO:0061630">
    <property type="term" value="F:ubiquitin protein ligase activity"/>
    <property type="evidence" value="ECO:0007669"/>
    <property type="project" value="TreeGrafter"/>
</dbReference>
<dbReference type="PANTHER" id="PTHR45969">
    <property type="entry name" value="RING ZINC FINGER PROTEIN-RELATED"/>
    <property type="match status" value="1"/>
</dbReference>
<comment type="caution">
    <text evidence="4">Lacks conserved residue(s) required for the propagation of feature annotation.</text>
</comment>
<dbReference type="GO" id="GO:0016567">
    <property type="term" value="P:protein ubiquitination"/>
    <property type="evidence" value="ECO:0007669"/>
    <property type="project" value="TreeGrafter"/>
</dbReference>
<keyword evidence="7" id="KW-0472">Membrane</keyword>
<gene>
    <name evidence="10" type="ORF">CEUSTIGMA_g2302.t1</name>
</gene>
<keyword evidence="2 5" id="KW-0863">Zinc-finger</keyword>
<keyword evidence="4" id="KW-1015">Disulfide bond</keyword>
<dbReference type="SMART" id="SM00184">
    <property type="entry name" value="RING"/>
    <property type="match status" value="1"/>
</dbReference>
<feature type="region of interest" description="Disordered" evidence="6">
    <location>
        <begin position="827"/>
        <end position="864"/>
    </location>
</feature>
<dbReference type="STRING" id="1157962.A0A250WVR6"/>
<dbReference type="PANTHER" id="PTHR45969:SF69">
    <property type="entry name" value="FINGER DOMAIN PROTEIN, PUTATIVE (AFU_ORTHOLOGUE AFUA_3G12190)-RELATED"/>
    <property type="match status" value="1"/>
</dbReference>
<keyword evidence="7" id="KW-1133">Transmembrane helix</keyword>
<accession>A0A250WVR6</accession>
<dbReference type="GO" id="GO:0008270">
    <property type="term" value="F:zinc ion binding"/>
    <property type="evidence" value="ECO:0007669"/>
    <property type="project" value="UniProtKB-KW"/>
</dbReference>
<dbReference type="SUPFAM" id="SSF57850">
    <property type="entry name" value="RING/U-box"/>
    <property type="match status" value="1"/>
</dbReference>
<reference evidence="10 11" key="1">
    <citation type="submission" date="2017-08" db="EMBL/GenBank/DDBJ databases">
        <title>Acidophilic green algal genome provides insights into adaptation to an acidic environment.</title>
        <authorList>
            <person name="Hirooka S."/>
            <person name="Hirose Y."/>
            <person name="Kanesaki Y."/>
            <person name="Higuchi S."/>
            <person name="Fujiwara T."/>
            <person name="Onuma R."/>
            <person name="Era A."/>
            <person name="Ohbayashi R."/>
            <person name="Uzuka A."/>
            <person name="Nozaki H."/>
            <person name="Yoshikawa H."/>
            <person name="Miyagishima S.Y."/>
        </authorList>
    </citation>
    <scope>NUCLEOTIDE SEQUENCE [LARGE SCALE GENOMIC DNA]</scope>
    <source>
        <strain evidence="10 11">NIES-2499</strain>
    </source>
</reference>
<keyword evidence="4" id="KW-0245">EGF-like domain</keyword>
<evidence type="ECO:0000256" key="1">
    <source>
        <dbReference type="ARBA" id="ARBA00022723"/>
    </source>
</evidence>
<evidence type="ECO:0000256" key="6">
    <source>
        <dbReference type="SAM" id="MobiDB-lite"/>
    </source>
</evidence>
<evidence type="ECO:0000313" key="10">
    <source>
        <dbReference type="EMBL" id="GAX74856.1"/>
    </source>
</evidence>
<evidence type="ECO:0000256" key="5">
    <source>
        <dbReference type="PROSITE-ProRule" id="PRU00175"/>
    </source>
</evidence>
<feature type="compositionally biased region" description="Basic and acidic residues" evidence="6">
    <location>
        <begin position="738"/>
        <end position="750"/>
    </location>
</feature>
<dbReference type="Gene3D" id="3.30.40.10">
    <property type="entry name" value="Zinc/RING finger domain, C3HC4 (zinc finger)"/>
    <property type="match status" value="1"/>
</dbReference>
<sequence>MYSGSDSVDMTEYFRTMKAKYAPRMTVITHVIGVIIIVLIRGSSGQQSCAPLRPSATQLPFFQDFMNSSVSVQELLPSLGACTSWPIVIPYSSSSACSQENGTMLVEFWLTNGSSAIDSQRTYAGLYLLAAASSSPPSVSISSTGNVVFSPSLPPASVSTQASLQYTFMDASNTADEKTLFRFTLPVGAYFNQNNNPSQTWYLTLANMATSSSWDQLQYSIRLTCMAASQLPCPRPSPDVWECNSPWPGTTGVANGQCLTLSSSQKSCQCNASFTDIACNIPVTQLTSSGTSVSVSIPGNSWRYFYVNVPYQGNANLLIEMLKTPLSYNTYQPVLQLASRSSGINPVASYNVPGYSSLDPSDFILSGSCLCNTCDCYIPYQAPDLIYQEVQLSGSSDSFSWWIGIFNNAPYVGPVSSVNALTLYATWSTASVGSTPSPLCPRSCSGQGSCLYPPRYSVQAANQPLYQCSCYAGYGGEYCQGALQNVKLSSSNSFQTGTISLPPGAWTYYYVTIDTNSLVSGYNTMTLSWYDGATLPSNLYFIFSPVYSNSLGNLYFMPAASWVLNTSTTVPIPSIGSQTSSYLSVWIMGVLNSNAEVATTSSYTLSLSFPAYNNLNLLSTLQMGLIGSVSAMIVVLIIFMAIKLLVMRRHNRVRMLSDEELGGGLQRPGRRHAAVLGVPQDIIDTFPQFKFEIATYEQRQKEAAVNAPETANAEHPKAQEPEDCDKLEDAAPPPTSSQDKEHQDHQKGHEDDDDSSAAPQCSICICDYEEGEVLRRLPCLHVFHQTCIDQWMTQHRTCPNCRWALCPQEADANVGRRRGSRNRVQALATTEEPQNAVPTASPTGDNPQEPALRQHAQGSETASVAGTPRLLTFNVIAPTSNASRSRRVRRTVVVAVAEGQAVSLTTRQAPPEAQESIQSVPPVIQE</sequence>
<dbReference type="OrthoDB" id="541985at2759"/>
<evidence type="ECO:0000259" key="9">
    <source>
        <dbReference type="PROSITE" id="PS50089"/>
    </source>
</evidence>
<dbReference type="InterPro" id="IPR000742">
    <property type="entry name" value="EGF"/>
</dbReference>
<feature type="region of interest" description="Disordered" evidence="6">
    <location>
        <begin position="906"/>
        <end position="926"/>
    </location>
</feature>
<dbReference type="EMBL" id="BEGY01000009">
    <property type="protein sequence ID" value="GAX74856.1"/>
    <property type="molecule type" value="Genomic_DNA"/>
</dbReference>
<evidence type="ECO:0000256" key="3">
    <source>
        <dbReference type="ARBA" id="ARBA00022833"/>
    </source>
</evidence>
<evidence type="ECO:0000313" key="11">
    <source>
        <dbReference type="Proteomes" id="UP000232323"/>
    </source>
</evidence>
<keyword evidence="11" id="KW-1185">Reference proteome</keyword>
<protein>
    <recommendedName>
        <fullName evidence="12">RING-type domain-containing protein</fullName>
    </recommendedName>
</protein>
<keyword evidence="1" id="KW-0479">Metal-binding</keyword>
<feature type="compositionally biased region" description="Polar residues" evidence="6">
    <location>
        <begin position="827"/>
        <end position="846"/>
    </location>
</feature>
<comment type="caution">
    <text evidence="10">The sequence shown here is derived from an EMBL/GenBank/DDBJ whole genome shotgun (WGS) entry which is preliminary data.</text>
</comment>
<dbReference type="InterPro" id="IPR001841">
    <property type="entry name" value="Znf_RING"/>
</dbReference>
<evidence type="ECO:0000259" key="8">
    <source>
        <dbReference type="PROSITE" id="PS50026"/>
    </source>
</evidence>
<dbReference type="Pfam" id="PF13639">
    <property type="entry name" value="zf-RING_2"/>
    <property type="match status" value="1"/>
</dbReference>
<feature type="disulfide bond" evidence="4">
    <location>
        <begin position="440"/>
        <end position="450"/>
    </location>
</feature>
<dbReference type="InterPro" id="IPR013083">
    <property type="entry name" value="Znf_RING/FYVE/PHD"/>
</dbReference>
<feature type="disulfide bond" evidence="4">
    <location>
        <begin position="470"/>
        <end position="479"/>
    </location>
</feature>
<dbReference type="CDD" id="cd16474">
    <property type="entry name" value="RING-H2_RNF111-like"/>
    <property type="match status" value="1"/>
</dbReference>
<evidence type="ECO:0008006" key="12">
    <source>
        <dbReference type="Google" id="ProtNLM"/>
    </source>
</evidence>
<evidence type="ECO:0000256" key="2">
    <source>
        <dbReference type="ARBA" id="ARBA00022771"/>
    </source>
</evidence>
<dbReference type="AlphaFoldDB" id="A0A250WVR6"/>
<feature type="region of interest" description="Disordered" evidence="6">
    <location>
        <begin position="702"/>
        <end position="757"/>
    </location>
</feature>
<keyword evidence="7" id="KW-0812">Transmembrane</keyword>
<dbReference type="PROSITE" id="PS50026">
    <property type="entry name" value="EGF_3"/>
    <property type="match status" value="1"/>
</dbReference>
<organism evidence="10 11">
    <name type="scientific">Chlamydomonas eustigma</name>
    <dbReference type="NCBI Taxonomy" id="1157962"/>
    <lineage>
        <taxon>Eukaryota</taxon>
        <taxon>Viridiplantae</taxon>
        <taxon>Chlorophyta</taxon>
        <taxon>core chlorophytes</taxon>
        <taxon>Chlorophyceae</taxon>
        <taxon>CS clade</taxon>
        <taxon>Chlamydomonadales</taxon>
        <taxon>Chlamydomonadaceae</taxon>
        <taxon>Chlamydomonas</taxon>
    </lineage>
</organism>
<feature type="transmembrane region" description="Helical" evidence="7">
    <location>
        <begin position="623"/>
        <end position="646"/>
    </location>
</feature>
<dbReference type="Proteomes" id="UP000232323">
    <property type="component" value="Unassembled WGS sequence"/>
</dbReference>
<feature type="domain" description="EGF-like" evidence="8">
    <location>
        <begin position="436"/>
        <end position="480"/>
    </location>
</feature>
<evidence type="ECO:0000256" key="7">
    <source>
        <dbReference type="SAM" id="Phobius"/>
    </source>
</evidence>
<evidence type="ECO:0000256" key="4">
    <source>
        <dbReference type="PROSITE-ProRule" id="PRU00076"/>
    </source>
</evidence>
<proteinExistence type="predicted"/>
<dbReference type="PROSITE" id="PS01186">
    <property type="entry name" value="EGF_2"/>
    <property type="match status" value="1"/>
</dbReference>
<dbReference type="PROSITE" id="PS50089">
    <property type="entry name" value="ZF_RING_2"/>
    <property type="match status" value="1"/>
</dbReference>
<keyword evidence="3" id="KW-0862">Zinc</keyword>
<dbReference type="PROSITE" id="PS00022">
    <property type="entry name" value="EGF_1"/>
    <property type="match status" value="1"/>
</dbReference>
<feature type="domain" description="RING-type" evidence="9">
    <location>
        <begin position="761"/>
        <end position="802"/>
    </location>
</feature>